<proteinExistence type="predicted"/>
<keyword evidence="2" id="KW-0812">Transmembrane</keyword>
<evidence type="ECO:0000256" key="1">
    <source>
        <dbReference type="SAM" id="MobiDB-lite"/>
    </source>
</evidence>
<dbReference type="EMBL" id="FZOR01000006">
    <property type="protein sequence ID" value="SNS58474.1"/>
    <property type="molecule type" value="Genomic_DNA"/>
</dbReference>
<keyword evidence="2" id="KW-0472">Membrane</keyword>
<evidence type="ECO:0000256" key="2">
    <source>
        <dbReference type="SAM" id="Phobius"/>
    </source>
</evidence>
<name>A0A239FRJ4_9ACTN</name>
<evidence type="ECO:0000313" key="3">
    <source>
        <dbReference type="EMBL" id="SNS58474.1"/>
    </source>
</evidence>
<dbReference type="Proteomes" id="UP000198318">
    <property type="component" value="Unassembled WGS sequence"/>
</dbReference>
<feature type="transmembrane region" description="Helical" evidence="2">
    <location>
        <begin position="83"/>
        <end position="102"/>
    </location>
</feature>
<sequence>MTALLHDEPPRPEHAAGLAVLIGRLLAKDPESRPTAAEAIELIKLPSGRRPGAEGLASPVTTRTRRNDGERTVAASRPPRRRLWAAVAAIAVLPLVLGVGYVETYGSSARSAGLNDCVQLGGLDLSGSRQWRKHSCSTSLPWTDDYRLSYRYERATSCPASEKTVVLPAGQEQHAVTLCLTLDK</sequence>
<dbReference type="RefSeq" id="WP_089325447.1">
    <property type="nucleotide sequence ID" value="NZ_FZOR01000006.1"/>
</dbReference>
<reference evidence="3 4" key="1">
    <citation type="submission" date="2017-06" db="EMBL/GenBank/DDBJ databases">
        <authorList>
            <person name="Kim H.J."/>
            <person name="Triplett B.A."/>
        </authorList>
    </citation>
    <scope>NUCLEOTIDE SEQUENCE [LARGE SCALE GENOMIC DNA]</scope>
    <source>
        <strain evidence="3 4">DSM 44715</strain>
    </source>
</reference>
<dbReference type="AlphaFoldDB" id="A0A239FRJ4"/>
<keyword evidence="2" id="KW-1133">Transmembrane helix</keyword>
<protein>
    <submittedName>
        <fullName evidence="3">Uncharacterized protein</fullName>
    </submittedName>
</protein>
<evidence type="ECO:0000313" key="4">
    <source>
        <dbReference type="Proteomes" id="UP000198318"/>
    </source>
</evidence>
<keyword evidence="4" id="KW-1185">Reference proteome</keyword>
<organism evidence="3 4">
    <name type="scientific">Actinomadura meyerae</name>
    <dbReference type="NCBI Taxonomy" id="240840"/>
    <lineage>
        <taxon>Bacteria</taxon>
        <taxon>Bacillati</taxon>
        <taxon>Actinomycetota</taxon>
        <taxon>Actinomycetes</taxon>
        <taxon>Streptosporangiales</taxon>
        <taxon>Thermomonosporaceae</taxon>
        <taxon>Actinomadura</taxon>
    </lineage>
</organism>
<gene>
    <name evidence="3" type="ORF">SAMN05443665_1006105</name>
</gene>
<feature type="region of interest" description="Disordered" evidence="1">
    <location>
        <begin position="50"/>
        <end position="75"/>
    </location>
</feature>
<accession>A0A239FRJ4</accession>